<dbReference type="InterPro" id="IPR054425">
    <property type="entry name" value="Cdc6_ORC1-like_ATPase_lid"/>
</dbReference>
<feature type="domain" description="AAA+ ATPase" evidence="8">
    <location>
        <begin position="77"/>
        <end position="220"/>
    </location>
</feature>
<dbReference type="GO" id="GO:0003688">
    <property type="term" value="F:DNA replication origin binding"/>
    <property type="evidence" value="ECO:0007669"/>
    <property type="project" value="TreeGrafter"/>
</dbReference>
<accession>A0AAW2YGX1</accession>
<evidence type="ECO:0000256" key="3">
    <source>
        <dbReference type="ARBA" id="ARBA00022705"/>
    </source>
</evidence>
<reference evidence="9 10" key="1">
    <citation type="submission" date="2024-03" db="EMBL/GenBank/DDBJ databases">
        <title>The Acrasis kona genome and developmental transcriptomes reveal deep origins of eukaryotic multicellular pathways.</title>
        <authorList>
            <person name="Sheikh S."/>
            <person name="Fu C.-J."/>
            <person name="Brown M.W."/>
            <person name="Baldauf S.L."/>
        </authorList>
    </citation>
    <scope>NUCLEOTIDE SEQUENCE [LARGE SCALE GENOMIC DNA]</scope>
    <source>
        <strain evidence="9 10">ATCC MYA-3509</strain>
    </source>
</reference>
<dbReference type="PANTHER" id="PTHR10763:SF23">
    <property type="entry name" value="ORIGIN RECOGNITION COMPLEX SUBUNIT 1"/>
    <property type="match status" value="1"/>
</dbReference>
<evidence type="ECO:0000313" key="10">
    <source>
        <dbReference type="Proteomes" id="UP001431209"/>
    </source>
</evidence>
<feature type="compositionally biased region" description="Acidic residues" evidence="7">
    <location>
        <begin position="10"/>
        <end position="28"/>
    </location>
</feature>
<comment type="function">
    <text evidence="6">Component of the origin recognition complex (ORC) that binds origins of replication. DNA-binding is ATP-dependent, however specific DNA sequences that define origins of replication have not been identified so far. ORC is required to assemble the pre-replication complex necessary to initiate DNA replication.</text>
</comment>
<comment type="similarity">
    <text evidence="2 6">Belongs to the ORC1 family.</text>
</comment>
<dbReference type="GO" id="GO:0005664">
    <property type="term" value="C:nuclear origin of replication recognition complex"/>
    <property type="evidence" value="ECO:0007669"/>
    <property type="project" value="TreeGrafter"/>
</dbReference>
<dbReference type="GO" id="GO:0016887">
    <property type="term" value="F:ATP hydrolysis activity"/>
    <property type="evidence" value="ECO:0007669"/>
    <property type="project" value="InterPro"/>
</dbReference>
<dbReference type="SMART" id="SM00382">
    <property type="entry name" value="AAA"/>
    <property type="match status" value="1"/>
</dbReference>
<dbReference type="SUPFAM" id="SSF52540">
    <property type="entry name" value="P-loop containing nucleoside triphosphate hydrolases"/>
    <property type="match status" value="1"/>
</dbReference>
<keyword evidence="6" id="KW-0547">Nucleotide-binding</keyword>
<dbReference type="InterPro" id="IPR050311">
    <property type="entry name" value="ORC1/CDC6"/>
</dbReference>
<keyword evidence="10" id="KW-1185">Reference proteome</keyword>
<evidence type="ECO:0000259" key="8">
    <source>
        <dbReference type="SMART" id="SM00382"/>
    </source>
</evidence>
<dbReference type="Pfam" id="PF22606">
    <property type="entry name" value="Cdc6-ORC-like_ATPase_lid"/>
    <property type="match status" value="1"/>
</dbReference>
<dbReference type="AlphaFoldDB" id="A0AAW2YGX1"/>
<evidence type="ECO:0000256" key="6">
    <source>
        <dbReference type="RuleBase" id="RU365058"/>
    </source>
</evidence>
<gene>
    <name evidence="9" type="ORF">AKO1_010902</name>
</gene>
<keyword evidence="5 6" id="KW-0539">Nucleus</keyword>
<dbReference type="InterPro" id="IPR003959">
    <property type="entry name" value="ATPase_AAA_core"/>
</dbReference>
<dbReference type="Pfam" id="PF00004">
    <property type="entry name" value="AAA"/>
    <property type="match status" value="1"/>
</dbReference>
<evidence type="ECO:0000256" key="4">
    <source>
        <dbReference type="ARBA" id="ARBA00023125"/>
    </source>
</evidence>
<comment type="subunit">
    <text evidence="6">ORC is composed of six subunits.</text>
</comment>
<dbReference type="CDD" id="cd00009">
    <property type="entry name" value="AAA"/>
    <property type="match status" value="1"/>
</dbReference>
<dbReference type="EMBL" id="JAOPGA020000002">
    <property type="protein sequence ID" value="KAL0476289.1"/>
    <property type="molecule type" value="Genomic_DNA"/>
</dbReference>
<keyword evidence="3 6" id="KW-0235">DNA replication</keyword>
<dbReference type="InterPro" id="IPR003593">
    <property type="entry name" value="AAA+_ATPase"/>
</dbReference>
<dbReference type="Gene3D" id="3.40.50.300">
    <property type="entry name" value="P-loop containing nucleotide triphosphate hydrolases"/>
    <property type="match status" value="1"/>
</dbReference>
<evidence type="ECO:0000256" key="1">
    <source>
        <dbReference type="ARBA" id="ARBA00004123"/>
    </source>
</evidence>
<evidence type="ECO:0000256" key="7">
    <source>
        <dbReference type="SAM" id="MobiDB-lite"/>
    </source>
</evidence>
<comment type="subcellular location">
    <subcellularLocation>
        <location evidence="1 6">Nucleus</location>
    </subcellularLocation>
</comment>
<organism evidence="9 10">
    <name type="scientific">Acrasis kona</name>
    <dbReference type="NCBI Taxonomy" id="1008807"/>
    <lineage>
        <taxon>Eukaryota</taxon>
        <taxon>Discoba</taxon>
        <taxon>Heterolobosea</taxon>
        <taxon>Tetramitia</taxon>
        <taxon>Eutetramitia</taxon>
        <taxon>Acrasidae</taxon>
        <taxon>Acrasis</taxon>
    </lineage>
</organism>
<comment type="caution">
    <text evidence="9">The sequence shown here is derived from an EMBL/GenBank/DDBJ whole genome shotgun (WGS) entry which is preliminary data.</text>
</comment>
<dbReference type="PANTHER" id="PTHR10763">
    <property type="entry name" value="CELL DIVISION CONTROL PROTEIN 6-RELATED"/>
    <property type="match status" value="1"/>
</dbReference>
<dbReference type="Gene3D" id="1.10.8.60">
    <property type="match status" value="1"/>
</dbReference>
<evidence type="ECO:0000256" key="2">
    <source>
        <dbReference type="ARBA" id="ARBA00008398"/>
    </source>
</evidence>
<dbReference type="InterPro" id="IPR027417">
    <property type="entry name" value="P-loop_NTPase"/>
</dbReference>
<dbReference type="GO" id="GO:0005524">
    <property type="term" value="F:ATP binding"/>
    <property type="evidence" value="ECO:0007669"/>
    <property type="project" value="UniProtKB-KW"/>
</dbReference>
<protein>
    <recommendedName>
        <fullName evidence="6">Origin recognition complex subunit 1</fullName>
    </recommendedName>
</protein>
<dbReference type="Proteomes" id="UP001431209">
    <property type="component" value="Unassembled WGS sequence"/>
</dbReference>
<name>A0AAW2YGX1_9EUKA</name>
<dbReference type="GO" id="GO:0033314">
    <property type="term" value="P:mitotic DNA replication checkpoint signaling"/>
    <property type="evidence" value="ECO:0007669"/>
    <property type="project" value="TreeGrafter"/>
</dbReference>
<feature type="region of interest" description="Disordered" evidence="7">
    <location>
        <begin position="1"/>
        <end position="32"/>
    </location>
</feature>
<keyword evidence="4 6" id="KW-0238">DNA-binding</keyword>
<evidence type="ECO:0000256" key="5">
    <source>
        <dbReference type="ARBA" id="ARBA00023242"/>
    </source>
</evidence>
<proteinExistence type="inferred from homology"/>
<evidence type="ECO:0000313" key="9">
    <source>
        <dbReference type="EMBL" id="KAL0476289.1"/>
    </source>
</evidence>
<dbReference type="GO" id="GO:0006270">
    <property type="term" value="P:DNA replication initiation"/>
    <property type="evidence" value="ECO:0007669"/>
    <property type="project" value="TreeGrafter"/>
</dbReference>
<keyword evidence="6" id="KW-0067">ATP-binding</keyword>
<sequence>MQTNSPDVSTAEDDLISLSGEDDSDDAMDTDREDINTNVKKLRSQLALSSRPETLPCREDQITEIYTTISRAIKEQSSATMYIAGEPGTGKTASVTKAVNQVIKELGGKNINYLSTPANAFTIVYDVIQPQKKNKAKKKDHRRRLGEHFQKAGSKKYTLIVIDELDFMVTRGQQEIYDFFNWPQIPNSRVAVVGIANTVSLPENLMPKIANRFENTGRIVFNPYRKDEIVAILNDRVKSLENLSPAAIELCAHKVASSTGDIRRGLDICRRAVEIAGNTVVGPNHIMTAYDDLYLSSSYPLQKLSVYHKLFLLSCVREQQAKQDNDLLFEVVVARMQTEMRRVGEECLPYLVIKEVLSLCESLEAMQIVSVRRVENERFSIIRLNKDKDLICDIMKSDMEMNNFFE</sequence>